<evidence type="ECO:0000256" key="10">
    <source>
        <dbReference type="ARBA" id="ARBA00023132"/>
    </source>
</evidence>
<feature type="region of interest" description="Disordered" evidence="17">
    <location>
        <begin position="190"/>
        <end position="238"/>
    </location>
</feature>
<keyword evidence="11" id="KW-0539">Nucleus</keyword>
<dbReference type="GeneTree" id="ENSGT00390000012903"/>
<comment type="function">
    <text evidence="12">Required for the export of mRNAs containing poly(A) tails from the nucleus into the cytoplasm. May be involved in the terminal step of the mRNA transport through the nuclear pore complex (NPC).</text>
</comment>
<dbReference type="Proteomes" id="UP000314986">
    <property type="component" value="Unassembled WGS sequence"/>
</dbReference>
<comment type="subcellular location">
    <subcellularLocation>
        <location evidence="1">Cytoplasm</location>
    </subcellularLocation>
    <subcellularLocation>
        <location evidence="2">Nucleus</location>
        <location evidence="2">Nuclear pore complex</location>
    </subcellularLocation>
</comment>
<dbReference type="Pfam" id="PF07817">
    <property type="entry name" value="GLE1"/>
    <property type="match status" value="1"/>
</dbReference>
<proteinExistence type="inferred from homology"/>
<dbReference type="GO" id="GO:0016973">
    <property type="term" value="P:poly(A)+ mRNA export from nucleus"/>
    <property type="evidence" value="ECO:0007669"/>
    <property type="project" value="InterPro"/>
</dbReference>
<evidence type="ECO:0000256" key="15">
    <source>
        <dbReference type="ARBA" id="ARBA00030897"/>
    </source>
</evidence>
<evidence type="ECO:0000313" key="19">
    <source>
        <dbReference type="Proteomes" id="UP000314986"/>
    </source>
</evidence>
<keyword evidence="4" id="KW-0813">Transport</keyword>
<dbReference type="GO" id="GO:0005737">
    <property type="term" value="C:cytoplasm"/>
    <property type="evidence" value="ECO:0007669"/>
    <property type="project" value="UniProtKB-SubCell"/>
</dbReference>
<evidence type="ECO:0000256" key="8">
    <source>
        <dbReference type="ARBA" id="ARBA00023010"/>
    </source>
</evidence>
<evidence type="ECO:0000256" key="6">
    <source>
        <dbReference type="ARBA" id="ARBA00022816"/>
    </source>
</evidence>
<feature type="compositionally biased region" description="Basic and acidic residues" evidence="17">
    <location>
        <begin position="190"/>
        <end position="209"/>
    </location>
</feature>
<dbReference type="GO" id="GO:0005543">
    <property type="term" value="F:phospholipid binding"/>
    <property type="evidence" value="ECO:0007669"/>
    <property type="project" value="TreeGrafter"/>
</dbReference>
<evidence type="ECO:0000256" key="9">
    <source>
        <dbReference type="ARBA" id="ARBA00023054"/>
    </source>
</evidence>
<dbReference type="Ensembl" id="ENSCMIT00000038894.1">
    <property type="protein sequence ID" value="ENSCMIP00000038344.1"/>
    <property type="gene ID" value="ENSCMIG00000016097.1"/>
</dbReference>
<evidence type="ECO:0000256" key="3">
    <source>
        <dbReference type="ARBA" id="ARBA00011056"/>
    </source>
</evidence>
<feature type="compositionally biased region" description="Basic and acidic residues" evidence="17">
    <location>
        <begin position="337"/>
        <end position="352"/>
    </location>
</feature>
<evidence type="ECO:0000256" key="14">
    <source>
        <dbReference type="ARBA" id="ARBA00029983"/>
    </source>
</evidence>
<keyword evidence="6" id="KW-0509">mRNA transport</keyword>
<keyword evidence="9" id="KW-0175">Coiled coil</keyword>
<reference evidence="19" key="1">
    <citation type="journal article" date="2006" name="Science">
        <title>Ancient noncoding elements conserved in the human genome.</title>
        <authorList>
            <person name="Venkatesh B."/>
            <person name="Kirkness E.F."/>
            <person name="Loh Y.H."/>
            <person name="Halpern A.L."/>
            <person name="Lee A.P."/>
            <person name="Johnson J."/>
            <person name="Dandona N."/>
            <person name="Viswanathan L.D."/>
            <person name="Tay A."/>
            <person name="Venter J.C."/>
            <person name="Strausberg R.L."/>
            <person name="Brenner S."/>
        </authorList>
    </citation>
    <scope>NUCLEOTIDE SEQUENCE [LARGE SCALE GENOMIC DNA]</scope>
</reference>
<keyword evidence="8" id="KW-0811">Translocation</keyword>
<evidence type="ECO:0000256" key="7">
    <source>
        <dbReference type="ARBA" id="ARBA00022927"/>
    </source>
</evidence>
<evidence type="ECO:0000256" key="12">
    <source>
        <dbReference type="ARBA" id="ARBA00024680"/>
    </source>
</evidence>
<evidence type="ECO:0000256" key="16">
    <source>
        <dbReference type="ARBA" id="ARBA00031503"/>
    </source>
</evidence>
<evidence type="ECO:0000256" key="5">
    <source>
        <dbReference type="ARBA" id="ARBA00022490"/>
    </source>
</evidence>
<evidence type="ECO:0000256" key="1">
    <source>
        <dbReference type="ARBA" id="ARBA00004496"/>
    </source>
</evidence>
<gene>
    <name evidence="18" type="primary">gle1</name>
</gene>
<keyword evidence="5" id="KW-0963">Cytoplasm</keyword>
<evidence type="ECO:0000313" key="18">
    <source>
        <dbReference type="Ensembl" id="ENSCMIP00000038344.1"/>
    </source>
</evidence>
<dbReference type="Gene3D" id="1.25.40.510">
    <property type="entry name" value="GLE1-like"/>
    <property type="match status" value="1"/>
</dbReference>
<dbReference type="GO" id="GO:0000822">
    <property type="term" value="F:inositol hexakisphosphate binding"/>
    <property type="evidence" value="ECO:0007669"/>
    <property type="project" value="TreeGrafter"/>
</dbReference>
<dbReference type="GO" id="GO:0031369">
    <property type="term" value="F:translation initiation factor binding"/>
    <property type="evidence" value="ECO:0007669"/>
    <property type="project" value="TreeGrafter"/>
</dbReference>
<dbReference type="PANTHER" id="PTHR12960:SF0">
    <property type="entry name" value="MRNA EXPORT FACTOR GLE1"/>
    <property type="match status" value="1"/>
</dbReference>
<dbReference type="GO" id="GO:0044614">
    <property type="term" value="C:nuclear pore cytoplasmic filaments"/>
    <property type="evidence" value="ECO:0007669"/>
    <property type="project" value="TreeGrafter"/>
</dbReference>
<feature type="compositionally biased region" description="Basic and acidic residues" evidence="17">
    <location>
        <begin position="216"/>
        <end position="238"/>
    </location>
</feature>
<comment type="similarity">
    <text evidence="3">Belongs to the GLE1 family.</text>
</comment>
<protein>
    <recommendedName>
        <fullName evidence="13">mRNA export factor GLE1</fullName>
    </recommendedName>
    <alternativeName>
        <fullName evidence="15">GLE1 RNA export mediator</fullName>
    </alternativeName>
    <alternativeName>
        <fullName evidence="16">GLE1-like protein</fullName>
    </alternativeName>
    <alternativeName>
        <fullName evidence="14">Nucleoporin GLE1</fullName>
    </alternativeName>
</protein>
<dbReference type="PANTHER" id="PTHR12960">
    <property type="entry name" value="GLE-1-RELATED"/>
    <property type="match status" value="1"/>
</dbReference>
<feature type="region of interest" description="Disordered" evidence="17">
    <location>
        <begin position="337"/>
        <end position="368"/>
    </location>
</feature>
<keyword evidence="7" id="KW-0653">Protein transport</keyword>
<name>A0A4W3J5D3_CALMI</name>
<evidence type="ECO:0000256" key="13">
    <source>
        <dbReference type="ARBA" id="ARBA00026227"/>
    </source>
</evidence>
<sequence length="678" mass="78193">MPAEDKRWETLEALRNSSKGRLQYDRKWLEEGNVSCFGEREREDTVNLATVPPTITLPTHSNNENTGLFRPWECCVGQDVEVKDGEKESFVLLFLSTCSFLICFQEAIQELNPEPALMLSSPKATKIEGYVKIYEEVHRIRGKAELKHRQELQQETVQGFSNIAAEQKKRFEESLELRRRQEFEAMRDMMEKGSLEAQGRQEKLKEEHRRRNLNLKLREAEQQRQRQEELERQRQAEGRERLRRLNAIQEEVLQLNMQIEPNSKHKELVGLDLSVYTNRGNQLCSLVSGIIKPTSEGGLPVQEDMLNAERALQQMRDLIAAMLHQIAAALAEKKRLKEEEEKARQKKQEVQKEIPAPAPQQKTGGRKEGLQMRADVGTLQWYQQLQDICDQCAASIDDFNSSKDIRVKKIKMELQKTATIPVGQISSISGYHLREIFDKINNLLLGKQTLSGGKMVSVTQHPQGLDFVCYKLAEKFVKQGEEEVASHYEAAFPIAVVASGIWELHPKFGDLFLAHLHRKCPYAVPFFPGWKEGLPKEEYQRLLGYRVLDNGVEQQDNFLKRMSGMVRLYAAIIQMRWPYGSKQGVHPHGLNHGWRWLAQMLNMEPLADITATLLFDFLEVCGYALMKQYQMQFWKKIHLIKDHYFSRIESVTGSGQIGAVIRLRQFLEVSHVATCVTY</sequence>
<keyword evidence="19" id="KW-1185">Reference proteome</keyword>
<dbReference type="GO" id="GO:0015031">
    <property type="term" value="P:protein transport"/>
    <property type="evidence" value="ECO:0007669"/>
    <property type="project" value="UniProtKB-KW"/>
</dbReference>
<evidence type="ECO:0000256" key="17">
    <source>
        <dbReference type="SAM" id="MobiDB-lite"/>
    </source>
</evidence>
<reference evidence="18" key="5">
    <citation type="submission" date="2025-09" db="UniProtKB">
        <authorList>
            <consortium name="Ensembl"/>
        </authorList>
    </citation>
    <scope>IDENTIFICATION</scope>
</reference>
<evidence type="ECO:0000256" key="11">
    <source>
        <dbReference type="ARBA" id="ARBA00023242"/>
    </source>
</evidence>
<keyword evidence="10" id="KW-0906">Nuclear pore complex</keyword>
<reference evidence="19" key="2">
    <citation type="journal article" date="2007" name="PLoS Biol.">
        <title>Survey sequencing and comparative analysis of the elephant shark (Callorhinchus milii) genome.</title>
        <authorList>
            <person name="Venkatesh B."/>
            <person name="Kirkness E.F."/>
            <person name="Loh Y.H."/>
            <person name="Halpern A.L."/>
            <person name="Lee A.P."/>
            <person name="Johnson J."/>
            <person name="Dandona N."/>
            <person name="Viswanathan L.D."/>
            <person name="Tay A."/>
            <person name="Venter J.C."/>
            <person name="Strausberg R.L."/>
            <person name="Brenner S."/>
        </authorList>
    </citation>
    <scope>NUCLEOTIDE SEQUENCE [LARGE SCALE GENOMIC DNA]</scope>
</reference>
<organism evidence="18 19">
    <name type="scientific">Callorhinchus milii</name>
    <name type="common">Ghost shark</name>
    <dbReference type="NCBI Taxonomy" id="7868"/>
    <lineage>
        <taxon>Eukaryota</taxon>
        <taxon>Metazoa</taxon>
        <taxon>Chordata</taxon>
        <taxon>Craniata</taxon>
        <taxon>Vertebrata</taxon>
        <taxon>Chondrichthyes</taxon>
        <taxon>Holocephali</taxon>
        <taxon>Chimaeriformes</taxon>
        <taxon>Callorhinchidae</taxon>
        <taxon>Callorhinchus</taxon>
    </lineage>
</organism>
<reference evidence="19" key="3">
    <citation type="journal article" date="2014" name="Nature">
        <title>Elephant shark genome provides unique insights into gnathostome evolution.</title>
        <authorList>
            <consortium name="International Elephant Shark Genome Sequencing Consortium"/>
            <person name="Venkatesh B."/>
            <person name="Lee A.P."/>
            <person name="Ravi V."/>
            <person name="Maurya A.K."/>
            <person name="Lian M.M."/>
            <person name="Swann J.B."/>
            <person name="Ohta Y."/>
            <person name="Flajnik M.F."/>
            <person name="Sutoh Y."/>
            <person name="Kasahara M."/>
            <person name="Hoon S."/>
            <person name="Gangu V."/>
            <person name="Roy S.W."/>
            <person name="Irimia M."/>
            <person name="Korzh V."/>
            <person name="Kondrychyn I."/>
            <person name="Lim Z.W."/>
            <person name="Tay B.H."/>
            <person name="Tohari S."/>
            <person name="Kong K.W."/>
            <person name="Ho S."/>
            <person name="Lorente-Galdos B."/>
            <person name="Quilez J."/>
            <person name="Marques-Bonet T."/>
            <person name="Raney B.J."/>
            <person name="Ingham P.W."/>
            <person name="Tay A."/>
            <person name="Hillier L.W."/>
            <person name="Minx P."/>
            <person name="Boehm T."/>
            <person name="Wilson R.K."/>
            <person name="Brenner S."/>
            <person name="Warren W.C."/>
        </authorList>
    </citation>
    <scope>NUCLEOTIDE SEQUENCE [LARGE SCALE GENOMIC DNA]</scope>
</reference>
<reference evidence="18" key="4">
    <citation type="submission" date="2025-08" db="UniProtKB">
        <authorList>
            <consortium name="Ensembl"/>
        </authorList>
    </citation>
    <scope>IDENTIFICATION</scope>
</reference>
<dbReference type="InterPro" id="IPR038506">
    <property type="entry name" value="GLE1-like_sf"/>
</dbReference>
<evidence type="ECO:0000256" key="4">
    <source>
        <dbReference type="ARBA" id="ARBA00022448"/>
    </source>
</evidence>
<dbReference type="InterPro" id="IPR012476">
    <property type="entry name" value="GLE1"/>
</dbReference>
<evidence type="ECO:0000256" key="2">
    <source>
        <dbReference type="ARBA" id="ARBA00004567"/>
    </source>
</evidence>
<dbReference type="FunFam" id="1.25.40.510:FF:000001">
    <property type="entry name" value="Nucleoporin GLE1 isoform 1"/>
    <property type="match status" value="1"/>
</dbReference>
<accession>A0A4W3J5D3</accession>
<dbReference type="AlphaFoldDB" id="A0A4W3J5D3"/>